<evidence type="ECO:0000256" key="2">
    <source>
        <dbReference type="ARBA" id="ARBA00022692"/>
    </source>
</evidence>
<organism evidence="8 9">
    <name type="scientific">Asparagus officinalis</name>
    <name type="common">Garden asparagus</name>
    <dbReference type="NCBI Taxonomy" id="4686"/>
    <lineage>
        <taxon>Eukaryota</taxon>
        <taxon>Viridiplantae</taxon>
        <taxon>Streptophyta</taxon>
        <taxon>Embryophyta</taxon>
        <taxon>Tracheophyta</taxon>
        <taxon>Spermatophyta</taxon>
        <taxon>Magnoliopsida</taxon>
        <taxon>Liliopsida</taxon>
        <taxon>Asparagales</taxon>
        <taxon>Asparagaceae</taxon>
        <taxon>Asparagoideae</taxon>
        <taxon>Asparagus</taxon>
    </lineage>
</organism>
<name>A0A5P1FWV9_ASPOF</name>
<keyword evidence="4 6" id="KW-0472">Membrane</keyword>
<dbReference type="OrthoDB" id="1060521at2759"/>
<evidence type="ECO:0000313" key="9">
    <source>
        <dbReference type="Proteomes" id="UP000243459"/>
    </source>
</evidence>
<accession>A0A5P1FWV9</accession>
<dbReference type="InterPro" id="IPR007656">
    <property type="entry name" value="GTD-bd"/>
</dbReference>
<keyword evidence="9" id="KW-1185">Reference proteome</keyword>
<proteinExistence type="predicted"/>
<feature type="coiled-coil region" evidence="5">
    <location>
        <begin position="179"/>
        <end position="213"/>
    </location>
</feature>
<protein>
    <recommendedName>
        <fullName evidence="7">GTD-binding domain-containing protein</fullName>
    </recommendedName>
</protein>
<keyword evidence="3 6" id="KW-1133">Transmembrane helix</keyword>
<evidence type="ECO:0000259" key="7">
    <source>
        <dbReference type="PROSITE" id="PS51775"/>
    </source>
</evidence>
<comment type="subcellular location">
    <subcellularLocation>
        <location evidence="1">Membrane</location>
    </subcellularLocation>
</comment>
<sequence length="316" mass="36871">MEFRQFKRYAEERMSHDQEEIAELEELLFKRDLAIQSLTSEIQAYKHRLVNFGFGPIISEPHTPNALNAAAAAFDYPPLRCKIPDNNEETSTDLDKYAFGETPRDQIQNLEQRITQMEIQEKGVVGFSPQKPQHARKLSTESPVSSLFPVKDDISDRVYTVDRVHYCGPESYISPPREIDIKEEKVEKEEEEIKILNLRLQALEADRETMRQTMLTMGKDKAQLILLREIAQQLCKEVTPQAQQNTNNKMVKKHSFIRSFSIVTAIKWITSFLFWRRRVSRTKYTFGITNNNAGLLLLLDKKPRLRRRQSLSRTLR</sequence>
<dbReference type="Gramene" id="ONK81879">
    <property type="protein sequence ID" value="ONK81879"/>
    <property type="gene ID" value="A4U43_C01F33800"/>
</dbReference>
<dbReference type="EMBL" id="CM007381">
    <property type="protein sequence ID" value="ONK81879.1"/>
    <property type="molecule type" value="Genomic_DNA"/>
</dbReference>
<dbReference type="GO" id="GO:0016020">
    <property type="term" value="C:membrane"/>
    <property type="evidence" value="ECO:0007669"/>
    <property type="project" value="UniProtKB-SubCell"/>
</dbReference>
<dbReference type="AlphaFoldDB" id="A0A5P1FWV9"/>
<evidence type="ECO:0000256" key="5">
    <source>
        <dbReference type="SAM" id="Coils"/>
    </source>
</evidence>
<evidence type="ECO:0000256" key="6">
    <source>
        <dbReference type="SAM" id="Phobius"/>
    </source>
</evidence>
<dbReference type="Proteomes" id="UP000243459">
    <property type="component" value="Chromosome 1"/>
</dbReference>
<dbReference type="GO" id="GO:0080115">
    <property type="term" value="F:myosin XI tail binding"/>
    <property type="evidence" value="ECO:0007669"/>
    <property type="project" value="UniProtKB-ARBA"/>
</dbReference>
<dbReference type="PROSITE" id="PS51775">
    <property type="entry name" value="GTD_BINDING"/>
    <property type="match status" value="1"/>
</dbReference>
<dbReference type="Pfam" id="PF04576">
    <property type="entry name" value="Zein-binding"/>
    <property type="match status" value="1"/>
</dbReference>
<reference evidence="9" key="1">
    <citation type="journal article" date="2017" name="Nat. Commun.">
        <title>The asparagus genome sheds light on the origin and evolution of a young Y chromosome.</title>
        <authorList>
            <person name="Harkess A."/>
            <person name="Zhou J."/>
            <person name="Xu C."/>
            <person name="Bowers J.E."/>
            <person name="Van der Hulst R."/>
            <person name="Ayyampalayam S."/>
            <person name="Mercati F."/>
            <person name="Riccardi P."/>
            <person name="McKain M.R."/>
            <person name="Kakrana A."/>
            <person name="Tang H."/>
            <person name="Ray J."/>
            <person name="Groenendijk J."/>
            <person name="Arikit S."/>
            <person name="Mathioni S.M."/>
            <person name="Nakano M."/>
            <person name="Shan H."/>
            <person name="Telgmann-Rauber A."/>
            <person name="Kanno A."/>
            <person name="Yue Z."/>
            <person name="Chen H."/>
            <person name="Li W."/>
            <person name="Chen Y."/>
            <person name="Xu X."/>
            <person name="Zhang Y."/>
            <person name="Luo S."/>
            <person name="Chen H."/>
            <person name="Gao J."/>
            <person name="Mao Z."/>
            <person name="Pires J.C."/>
            <person name="Luo M."/>
            <person name="Kudrna D."/>
            <person name="Wing R.A."/>
            <person name="Meyers B.C."/>
            <person name="Yi K."/>
            <person name="Kong H."/>
            <person name="Lavrijsen P."/>
            <person name="Sunseri F."/>
            <person name="Falavigna A."/>
            <person name="Ye Y."/>
            <person name="Leebens-Mack J.H."/>
            <person name="Chen G."/>
        </authorList>
    </citation>
    <scope>NUCLEOTIDE SEQUENCE [LARGE SCALE GENOMIC DNA]</scope>
    <source>
        <strain evidence="9">cv. DH0086</strain>
    </source>
</reference>
<evidence type="ECO:0000256" key="3">
    <source>
        <dbReference type="ARBA" id="ARBA00022989"/>
    </source>
</evidence>
<dbReference type="PANTHER" id="PTHR31422">
    <property type="entry name" value="BNAANNG28530D PROTEIN"/>
    <property type="match status" value="1"/>
</dbReference>
<feature type="transmembrane region" description="Helical" evidence="6">
    <location>
        <begin position="256"/>
        <end position="275"/>
    </location>
</feature>
<evidence type="ECO:0000256" key="4">
    <source>
        <dbReference type="ARBA" id="ARBA00023136"/>
    </source>
</evidence>
<dbReference type="OMA" id="FRISQME"/>
<feature type="domain" description="GTD-binding" evidence="7">
    <location>
        <begin position="1"/>
        <end position="46"/>
    </location>
</feature>
<dbReference type="PANTHER" id="PTHR31422:SF0">
    <property type="entry name" value="MYOSIN-BINDING PROTEIN 7"/>
    <property type="match status" value="1"/>
</dbReference>
<evidence type="ECO:0000313" key="8">
    <source>
        <dbReference type="EMBL" id="ONK81879.1"/>
    </source>
</evidence>
<keyword evidence="5" id="KW-0175">Coiled coil</keyword>
<keyword evidence="2 6" id="KW-0812">Transmembrane</keyword>
<gene>
    <name evidence="8" type="ORF">A4U43_C01F33800</name>
</gene>
<evidence type="ECO:0000256" key="1">
    <source>
        <dbReference type="ARBA" id="ARBA00004370"/>
    </source>
</evidence>